<sequence>MRIQDKYSIVLFDGVCNLCNNAIDFIIRNDKNDNFKVGALQDEAVKKILSDYTIDEEYLDSLVLIQGDEVYYKSTAALKIGKELGGFWKLFYVGMILPRSLRDSIYDWVAKNRYKWYGKKETCRLPTAEEKAKFL</sequence>
<accession>A0ABW4VIK2</accession>
<gene>
    <name evidence="1" type="ORF">ACFSKL_01070</name>
</gene>
<protein>
    <submittedName>
        <fullName evidence="1">Thiol-disulfide oxidoreductase DCC family protein</fullName>
    </submittedName>
</protein>
<dbReference type="PANTHER" id="PTHR33639">
    <property type="entry name" value="THIOL-DISULFIDE OXIDOREDUCTASE DCC"/>
    <property type="match status" value="1"/>
</dbReference>
<dbReference type="Pfam" id="PF04134">
    <property type="entry name" value="DCC1-like"/>
    <property type="match status" value="1"/>
</dbReference>
<dbReference type="InterPro" id="IPR052927">
    <property type="entry name" value="DCC_oxidoreductase"/>
</dbReference>
<dbReference type="InterPro" id="IPR007263">
    <property type="entry name" value="DCC1-like"/>
</dbReference>
<organism evidence="1 2">
    <name type="scientific">Belliella marina</name>
    <dbReference type="NCBI Taxonomy" id="1644146"/>
    <lineage>
        <taxon>Bacteria</taxon>
        <taxon>Pseudomonadati</taxon>
        <taxon>Bacteroidota</taxon>
        <taxon>Cytophagia</taxon>
        <taxon>Cytophagales</taxon>
        <taxon>Cyclobacteriaceae</taxon>
        <taxon>Belliella</taxon>
    </lineage>
</organism>
<evidence type="ECO:0000313" key="2">
    <source>
        <dbReference type="Proteomes" id="UP001597361"/>
    </source>
</evidence>
<proteinExistence type="predicted"/>
<keyword evidence="2" id="KW-1185">Reference proteome</keyword>
<dbReference type="RefSeq" id="WP_376882579.1">
    <property type="nucleotide sequence ID" value="NZ_JBHUHR010000001.1"/>
</dbReference>
<reference evidence="2" key="1">
    <citation type="journal article" date="2019" name="Int. J. Syst. Evol. Microbiol.">
        <title>The Global Catalogue of Microorganisms (GCM) 10K type strain sequencing project: providing services to taxonomists for standard genome sequencing and annotation.</title>
        <authorList>
            <consortium name="The Broad Institute Genomics Platform"/>
            <consortium name="The Broad Institute Genome Sequencing Center for Infectious Disease"/>
            <person name="Wu L."/>
            <person name="Ma J."/>
        </authorList>
    </citation>
    <scope>NUCLEOTIDE SEQUENCE [LARGE SCALE GENOMIC DNA]</scope>
    <source>
        <strain evidence="2">CGMCC 1.15180</strain>
    </source>
</reference>
<dbReference type="PANTHER" id="PTHR33639:SF2">
    <property type="entry name" value="DUF393 DOMAIN-CONTAINING PROTEIN"/>
    <property type="match status" value="1"/>
</dbReference>
<dbReference type="Proteomes" id="UP001597361">
    <property type="component" value="Unassembled WGS sequence"/>
</dbReference>
<evidence type="ECO:0000313" key="1">
    <source>
        <dbReference type="EMBL" id="MFD2033357.1"/>
    </source>
</evidence>
<name>A0ABW4VIK2_9BACT</name>
<dbReference type="EMBL" id="JBHUHR010000001">
    <property type="protein sequence ID" value="MFD2033357.1"/>
    <property type="molecule type" value="Genomic_DNA"/>
</dbReference>
<comment type="caution">
    <text evidence="1">The sequence shown here is derived from an EMBL/GenBank/DDBJ whole genome shotgun (WGS) entry which is preliminary data.</text>
</comment>